<sequence length="425" mass="46494">MAKLRIYNDIDSQDNKFWYQWWGGDCVCFQDIDAFAASIPKDDDTIDMRIFCNGGSVIEGWAIYDRLRQSGKKISCTVEGKAASMATIIMLAAPKESRKAYENAAFLLHNPYVPGYLLGDQLNAKDLKNQSEELQMWQDMMVDAYVERCECDREEIQTLMDKDIFINTSEALRLGLISSTIVPLSASASKRNIENFINSKQQNPKAMEKKTEVKASLLDKILAKLGVKTLEEAEQAVAEPQAKAEPKAMELNTADGQTLTVEREEGDPQVGDKASPDGTFEMPDGKTIVVEDGVITDIQTADNTDNDTDNEGGEGGEGGSASSTDNDTVAKLKKQVAALKQQLNDTKAQLASAQKLAKSKEDMRILNAVKMAGGAEKVLAGFSSHYQPAQRQPSGKGAGDNVNAVEEGKEAIKERLAKLHKKGKK</sequence>
<evidence type="ECO:0000256" key="6">
    <source>
        <dbReference type="RuleBase" id="RU003567"/>
    </source>
</evidence>
<evidence type="ECO:0000256" key="5">
    <source>
        <dbReference type="ARBA" id="ARBA00022825"/>
    </source>
</evidence>
<accession>A0AA92W8S1</accession>
<protein>
    <recommendedName>
        <fullName evidence="6">ATP-dependent Clp protease proteolytic subunit</fullName>
    </recommendedName>
</protein>
<evidence type="ECO:0000256" key="8">
    <source>
        <dbReference type="SAM" id="MobiDB-lite"/>
    </source>
</evidence>
<dbReference type="AlphaFoldDB" id="A0AA92W8S1"/>
<dbReference type="PANTHER" id="PTHR10381">
    <property type="entry name" value="ATP-DEPENDENT CLP PROTEASE PROTEOLYTIC SUBUNIT"/>
    <property type="match status" value="1"/>
</dbReference>
<feature type="compositionally biased region" description="Polar residues" evidence="8">
    <location>
        <begin position="384"/>
        <end position="393"/>
    </location>
</feature>
<dbReference type="Gene3D" id="3.90.226.10">
    <property type="entry name" value="2-enoyl-CoA Hydratase, Chain A, domain 1"/>
    <property type="match status" value="1"/>
</dbReference>
<feature type="region of interest" description="Disordered" evidence="8">
    <location>
        <begin position="384"/>
        <end position="409"/>
    </location>
</feature>
<dbReference type="GO" id="GO:0006515">
    <property type="term" value="P:protein quality control for misfolded or incompletely synthesized proteins"/>
    <property type="evidence" value="ECO:0007669"/>
    <property type="project" value="TreeGrafter"/>
</dbReference>
<dbReference type="PRINTS" id="PR00127">
    <property type="entry name" value="CLPPROTEASEP"/>
</dbReference>
<name>A0AA92W8S1_9BACT</name>
<proteinExistence type="inferred from homology"/>
<dbReference type="SUPFAM" id="SSF52096">
    <property type="entry name" value="ClpP/crotonase"/>
    <property type="match status" value="1"/>
</dbReference>
<dbReference type="Pfam" id="PF00574">
    <property type="entry name" value="CLP_protease"/>
    <property type="match status" value="1"/>
</dbReference>
<evidence type="ECO:0000256" key="2">
    <source>
        <dbReference type="ARBA" id="ARBA00022490"/>
    </source>
</evidence>
<dbReference type="InterPro" id="IPR001907">
    <property type="entry name" value="ClpP"/>
</dbReference>
<dbReference type="InterPro" id="IPR029045">
    <property type="entry name" value="ClpP/crotonase-like_dom_sf"/>
</dbReference>
<evidence type="ECO:0000256" key="3">
    <source>
        <dbReference type="ARBA" id="ARBA00022670"/>
    </source>
</evidence>
<keyword evidence="2" id="KW-0963">Cytoplasm</keyword>
<dbReference type="Proteomes" id="UP000286077">
    <property type="component" value="Unassembled WGS sequence"/>
</dbReference>
<dbReference type="GO" id="GO:0051117">
    <property type="term" value="F:ATPase binding"/>
    <property type="evidence" value="ECO:0007669"/>
    <property type="project" value="TreeGrafter"/>
</dbReference>
<organism evidence="9 10">
    <name type="scientific">Segatella copri</name>
    <dbReference type="NCBI Taxonomy" id="165179"/>
    <lineage>
        <taxon>Bacteria</taxon>
        <taxon>Pseudomonadati</taxon>
        <taxon>Bacteroidota</taxon>
        <taxon>Bacteroidia</taxon>
        <taxon>Bacteroidales</taxon>
        <taxon>Prevotellaceae</taxon>
        <taxon>Segatella</taxon>
    </lineage>
</organism>
<keyword evidence="7" id="KW-0175">Coiled coil</keyword>
<feature type="region of interest" description="Disordered" evidence="8">
    <location>
        <begin position="258"/>
        <end position="285"/>
    </location>
</feature>
<keyword evidence="4" id="KW-0378">Hydrolase</keyword>
<dbReference type="GO" id="GO:0009368">
    <property type="term" value="C:endopeptidase Clp complex"/>
    <property type="evidence" value="ECO:0007669"/>
    <property type="project" value="TreeGrafter"/>
</dbReference>
<feature type="region of interest" description="Disordered" evidence="8">
    <location>
        <begin position="298"/>
        <end position="329"/>
    </location>
</feature>
<dbReference type="InterPro" id="IPR023562">
    <property type="entry name" value="ClpP/TepA"/>
</dbReference>
<comment type="caution">
    <text evidence="9">The sequence shown here is derived from an EMBL/GenBank/DDBJ whole genome shotgun (WGS) entry which is preliminary data.</text>
</comment>
<feature type="coiled-coil region" evidence="7">
    <location>
        <begin position="329"/>
        <end position="363"/>
    </location>
</feature>
<dbReference type="GO" id="GO:0004252">
    <property type="term" value="F:serine-type endopeptidase activity"/>
    <property type="evidence" value="ECO:0007669"/>
    <property type="project" value="InterPro"/>
</dbReference>
<dbReference type="RefSeq" id="WP_118139103.1">
    <property type="nucleotide sequence ID" value="NZ_QSAQ01000001.1"/>
</dbReference>
<keyword evidence="5" id="KW-0720">Serine protease</keyword>
<dbReference type="PANTHER" id="PTHR10381:SF70">
    <property type="entry name" value="ATP-DEPENDENT CLP PROTEASE PROTEOLYTIC SUBUNIT"/>
    <property type="match status" value="1"/>
</dbReference>
<gene>
    <name evidence="9" type="ORF">DWV60_00760</name>
</gene>
<dbReference type="EMBL" id="QSAQ01000001">
    <property type="protein sequence ID" value="RGW71077.1"/>
    <property type="molecule type" value="Genomic_DNA"/>
</dbReference>
<dbReference type="GO" id="GO:0004176">
    <property type="term" value="F:ATP-dependent peptidase activity"/>
    <property type="evidence" value="ECO:0007669"/>
    <property type="project" value="InterPro"/>
</dbReference>
<evidence type="ECO:0000256" key="4">
    <source>
        <dbReference type="ARBA" id="ARBA00022801"/>
    </source>
</evidence>
<comment type="similarity">
    <text evidence="1 6">Belongs to the peptidase S14 family.</text>
</comment>
<evidence type="ECO:0000313" key="9">
    <source>
        <dbReference type="EMBL" id="RGW71077.1"/>
    </source>
</evidence>
<evidence type="ECO:0000256" key="1">
    <source>
        <dbReference type="ARBA" id="ARBA00007039"/>
    </source>
</evidence>
<reference evidence="9 10" key="1">
    <citation type="submission" date="2018-08" db="EMBL/GenBank/DDBJ databases">
        <title>A genome reference for cultivated species of the human gut microbiota.</title>
        <authorList>
            <person name="Zou Y."/>
            <person name="Xue W."/>
            <person name="Luo G."/>
        </authorList>
    </citation>
    <scope>NUCLEOTIDE SEQUENCE [LARGE SCALE GENOMIC DNA]</scope>
    <source>
        <strain evidence="9 10">AF11-14</strain>
    </source>
</reference>
<feature type="compositionally biased region" description="Acidic residues" evidence="8">
    <location>
        <begin position="304"/>
        <end position="314"/>
    </location>
</feature>
<keyword evidence="3 9" id="KW-0645">Protease</keyword>
<evidence type="ECO:0000313" key="10">
    <source>
        <dbReference type="Proteomes" id="UP000286077"/>
    </source>
</evidence>
<evidence type="ECO:0000256" key="7">
    <source>
        <dbReference type="SAM" id="Coils"/>
    </source>
</evidence>
<dbReference type="CDD" id="cd07016">
    <property type="entry name" value="S14_ClpP_1"/>
    <property type="match status" value="1"/>
</dbReference>